<dbReference type="OrthoDB" id="1937642at2759"/>
<feature type="non-terminal residue" evidence="2">
    <location>
        <position position="351"/>
    </location>
</feature>
<feature type="non-terminal residue" evidence="2">
    <location>
        <position position="1"/>
    </location>
</feature>
<keyword evidence="1" id="KW-0812">Transmembrane</keyword>
<dbReference type="RefSeq" id="XP_033681010.1">
    <property type="nucleotide sequence ID" value="XM_033822599.1"/>
</dbReference>
<keyword evidence="1" id="KW-1133">Transmembrane helix</keyword>
<dbReference type="AlphaFoldDB" id="A0A6A6I6P9"/>
<evidence type="ECO:0000313" key="3">
    <source>
        <dbReference type="Proteomes" id="UP000800094"/>
    </source>
</evidence>
<keyword evidence="1" id="KW-0472">Membrane</keyword>
<dbReference type="EMBL" id="ML987199">
    <property type="protein sequence ID" value="KAF2246006.1"/>
    <property type="molecule type" value="Genomic_DNA"/>
</dbReference>
<gene>
    <name evidence="2" type="ORF">BU26DRAFT_383434</name>
</gene>
<feature type="transmembrane region" description="Helical" evidence="1">
    <location>
        <begin position="243"/>
        <end position="263"/>
    </location>
</feature>
<keyword evidence="3" id="KW-1185">Reference proteome</keyword>
<proteinExistence type="predicted"/>
<feature type="transmembrane region" description="Helical" evidence="1">
    <location>
        <begin position="12"/>
        <end position="32"/>
    </location>
</feature>
<feature type="transmembrane region" description="Helical" evidence="1">
    <location>
        <begin position="143"/>
        <end position="164"/>
    </location>
</feature>
<evidence type="ECO:0000256" key="1">
    <source>
        <dbReference type="SAM" id="Phobius"/>
    </source>
</evidence>
<feature type="transmembrane region" description="Helical" evidence="1">
    <location>
        <begin position="170"/>
        <end position="191"/>
    </location>
</feature>
<feature type="transmembrane region" description="Helical" evidence="1">
    <location>
        <begin position="38"/>
        <end position="56"/>
    </location>
</feature>
<sequence>LRQQWSNPSDIFSLLLLVGGDVILKAFVQFHGRYFRPVAFSFGWVAYAFSALLAAVGHLKVMPDPDCPSLLIQCHPKTGRRYENQSWLLGRLPGWAATGEETVELGPDGIPLRPRFQVQIWVYNLDSRKYNDSGQAELVMDKVFMSGIATSILQLGIAAIPAGLYREWEILVITACGTLLAFSTGILHEWSQGGTAKSRARRPREATYALLPGNAPRYIFIIRNEGTVFELADFAEIDNTGGVSAVVVSTLLLLLWTALLITVSGLKSHTWYIVAVGAVGMLQNTIVAGSPRSPAALGLHLEQQHITIFRGKRAMDLLKDVEEYSPGVGMALLPALFPGALRPDDRQYWAD</sequence>
<dbReference type="Proteomes" id="UP000800094">
    <property type="component" value="Unassembled WGS sequence"/>
</dbReference>
<protein>
    <submittedName>
        <fullName evidence="2">Uncharacterized protein</fullName>
    </submittedName>
</protein>
<name>A0A6A6I6P9_9PLEO</name>
<accession>A0A6A6I6P9</accession>
<dbReference type="GeneID" id="54575929"/>
<reference evidence="2" key="1">
    <citation type="journal article" date="2020" name="Stud. Mycol.">
        <title>101 Dothideomycetes genomes: a test case for predicting lifestyles and emergence of pathogens.</title>
        <authorList>
            <person name="Haridas S."/>
            <person name="Albert R."/>
            <person name="Binder M."/>
            <person name="Bloem J."/>
            <person name="Labutti K."/>
            <person name="Salamov A."/>
            <person name="Andreopoulos B."/>
            <person name="Baker S."/>
            <person name="Barry K."/>
            <person name="Bills G."/>
            <person name="Bluhm B."/>
            <person name="Cannon C."/>
            <person name="Castanera R."/>
            <person name="Culley D."/>
            <person name="Daum C."/>
            <person name="Ezra D."/>
            <person name="Gonzalez J."/>
            <person name="Henrissat B."/>
            <person name="Kuo A."/>
            <person name="Liang C."/>
            <person name="Lipzen A."/>
            <person name="Lutzoni F."/>
            <person name="Magnuson J."/>
            <person name="Mondo S."/>
            <person name="Nolan M."/>
            <person name="Ohm R."/>
            <person name="Pangilinan J."/>
            <person name="Park H.-J."/>
            <person name="Ramirez L."/>
            <person name="Alfaro M."/>
            <person name="Sun H."/>
            <person name="Tritt A."/>
            <person name="Yoshinaga Y."/>
            <person name="Zwiers L.-H."/>
            <person name="Turgeon B."/>
            <person name="Goodwin S."/>
            <person name="Spatafora J."/>
            <person name="Crous P."/>
            <person name="Grigoriev I."/>
        </authorList>
    </citation>
    <scope>NUCLEOTIDE SEQUENCE</scope>
    <source>
        <strain evidence="2">CBS 122368</strain>
    </source>
</reference>
<organism evidence="2 3">
    <name type="scientific">Trematosphaeria pertusa</name>
    <dbReference type="NCBI Taxonomy" id="390896"/>
    <lineage>
        <taxon>Eukaryota</taxon>
        <taxon>Fungi</taxon>
        <taxon>Dikarya</taxon>
        <taxon>Ascomycota</taxon>
        <taxon>Pezizomycotina</taxon>
        <taxon>Dothideomycetes</taxon>
        <taxon>Pleosporomycetidae</taxon>
        <taxon>Pleosporales</taxon>
        <taxon>Massarineae</taxon>
        <taxon>Trematosphaeriaceae</taxon>
        <taxon>Trematosphaeria</taxon>
    </lineage>
</organism>
<evidence type="ECO:0000313" key="2">
    <source>
        <dbReference type="EMBL" id="KAF2246006.1"/>
    </source>
</evidence>